<feature type="non-terminal residue" evidence="2">
    <location>
        <position position="181"/>
    </location>
</feature>
<organism evidence="2 3">
    <name type="scientific">Polyporus arcularius HHB13444</name>
    <dbReference type="NCBI Taxonomy" id="1314778"/>
    <lineage>
        <taxon>Eukaryota</taxon>
        <taxon>Fungi</taxon>
        <taxon>Dikarya</taxon>
        <taxon>Basidiomycota</taxon>
        <taxon>Agaricomycotina</taxon>
        <taxon>Agaricomycetes</taxon>
        <taxon>Polyporales</taxon>
        <taxon>Polyporaceae</taxon>
        <taxon>Polyporus</taxon>
    </lineage>
</organism>
<dbReference type="AlphaFoldDB" id="A0A5C3NKP9"/>
<proteinExistence type="predicted"/>
<evidence type="ECO:0000256" key="1">
    <source>
        <dbReference type="SAM" id="MobiDB-lite"/>
    </source>
</evidence>
<dbReference type="Proteomes" id="UP000308197">
    <property type="component" value="Unassembled WGS sequence"/>
</dbReference>
<accession>A0A5C3NKP9</accession>
<gene>
    <name evidence="2" type="ORF">K466DRAFT_607715</name>
</gene>
<feature type="region of interest" description="Disordered" evidence="1">
    <location>
        <begin position="149"/>
        <end position="181"/>
    </location>
</feature>
<evidence type="ECO:0000313" key="2">
    <source>
        <dbReference type="EMBL" id="TFK77775.1"/>
    </source>
</evidence>
<reference evidence="2 3" key="1">
    <citation type="journal article" date="2019" name="Nat. Ecol. Evol.">
        <title>Megaphylogeny resolves global patterns of mushroom evolution.</title>
        <authorList>
            <person name="Varga T."/>
            <person name="Krizsan K."/>
            <person name="Foldi C."/>
            <person name="Dima B."/>
            <person name="Sanchez-Garcia M."/>
            <person name="Sanchez-Ramirez S."/>
            <person name="Szollosi G.J."/>
            <person name="Szarkandi J.G."/>
            <person name="Papp V."/>
            <person name="Albert L."/>
            <person name="Andreopoulos W."/>
            <person name="Angelini C."/>
            <person name="Antonin V."/>
            <person name="Barry K.W."/>
            <person name="Bougher N.L."/>
            <person name="Buchanan P."/>
            <person name="Buyck B."/>
            <person name="Bense V."/>
            <person name="Catcheside P."/>
            <person name="Chovatia M."/>
            <person name="Cooper J."/>
            <person name="Damon W."/>
            <person name="Desjardin D."/>
            <person name="Finy P."/>
            <person name="Geml J."/>
            <person name="Haridas S."/>
            <person name="Hughes K."/>
            <person name="Justo A."/>
            <person name="Karasinski D."/>
            <person name="Kautmanova I."/>
            <person name="Kiss B."/>
            <person name="Kocsube S."/>
            <person name="Kotiranta H."/>
            <person name="LaButti K.M."/>
            <person name="Lechner B.E."/>
            <person name="Liimatainen K."/>
            <person name="Lipzen A."/>
            <person name="Lukacs Z."/>
            <person name="Mihaltcheva S."/>
            <person name="Morgado L.N."/>
            <person name="Niskanen T."/>
            <person name="Noordeloos M.E."/>
            <person name="Ohm R.A."/>
            <person name="Ortiz-Santana B."/>
            <person name="Ovrebo C."/>
            <person name="Racz N."/>
            <person name="Riley R."/>
            <person name="Savchenko A."/>
            <person name="Shiryaev A."/>
            <person name="Soop K."/>
            <person name="Spirin V."/>
            <person name="Szebenyi C."/>
            <person name="Tomsovsky M."/>
            <person name="Tulloss R.E."/>
            <person name="Uehling J."/>
            <person name="Grigoriev I.V."/>
            <person name="Vagvolgyi C."/>
            <person name="Papp T."/>
            <person name="Martin F.M."/>
            <person name="Miettinen O."/>
            <person name="Hibbett D.S."/>
            <person name="Nagy L.G."/>
        </authorList>
    </citation>
    <scope>NUCLEOTIDE SEQUENCE [LARGE SCALE GENOMIC DNA]</scope>
    <source>
        <strain evidence="2 3">HHB13444</strain>
    </source>
</reference>
<name>A0A5C3NKP9_9APHY</name>
<sequence length="181" mass="20745">MPPSRSQSTATQLGHPTLSPLKVAARRYRGETKKDRFRRLEQIAKVFADRRPKIAPICPHPMVRLVQYVAGNNDDGRYYGICFRNSCAYKERVQYLSERLTPRQLYELNNHRPADPYVRPSRRVRVWHMVKDMLHAHGYDSDPDDVDAYIHGGMPDITGDEDDAAAEAEDDAETTDDDSDV</sequence>
<dbReference type="EMBL" id="ML213172">
    <property type="protein sequence ID" value="TFK77775.1"/>
    <property type="molecule type" value="Genomic_DNA"/>
</dbReference>
<dbReference type="InParanoid" id="A0A5C3NKP9"/>
<protein>
    <submittedName>
        <fullName evidence="2">Uncharacterized protein</fullName>
    </submittedName>
</protein>
<evidence type="ECO:0000313" key="3">
    <source>
        <dbReference type="Proteomes" id="UP000308197"/>
    </source>
</evidence>
<keyword evidence="3" id="KW-1185">Reference proteome</keyword>
<feature type="compositionally biased region" description="Acidic residues" evidence="1">
    <location>
        <begin position="158"/>
        <end position="181"/>
    </location>
</feature>